<keyword evidence="8" id="KW-0732">Signal</keyword>
<dbReference type="PANTHER" id="PTHR11716">
    <property type="entry name" value="PHOSPHOLIPASE A2 FAMILY MEMBER"/>
    <property type="match status" value="1"/>
</dbReference>
<evidence type="ECO:0000313" key="12">
    <source>
        <dbReference type="Proteomes" id="UP000230423"/>
    </source>
</evidence>
<dbReference type="EC" id="3.1.1.4" evidence="8"/>
<keyword evidence="5 8" id="KW-0106">Calcium</keyword>
<keyword evidence="12" id="KW-1185">Reference proteome</keyword>
<dbReference type="InterPro" id="IPR033112">
    <property type="entry name" value="PLA2_Asp_AS"/>
</dbReference>
<evidence type="ECO:0000259" key="10">
    <source>
        <dbReference type="SMART" id="SM00085"/>
    </source>
</evidence>
<feature type="binding site" evidence="5">
    <location>
        <position position="101"/>
    </location>
    <ligand>
        <name>Ca(2+)</name>
        <dbReference type="ChEBI" id="CHEBI:29108"/>
    </ligand>
</feature>
<feature type="binding site" evidence="5">
    <location>
        <position position="82"/>
    </location>
    <ligand>
        <name>Ca(2+)</name>
        <dbReference type="ChEBI" id="CHEBI:29108"/>
    </ligand>
</feature>
<dbReference type="GO" id="GO:0005509">
    <property type="term" value="F:calcium ion binding"/>
    <property type="evidence" value="ECO:0007669"/>
    <property type="project" value="InterPro"/>
</dbReference>
<comment type="cofactor">
    <cofactor evidence="5">
        <name>Ca(2+)</name>
        <dbReference type="ChEBI" id="CHEBI:29108"/>
    </cofactor>
    <text evidence="5">Binds 1 Ca(2+) ion per subunit.</text>
</comment>
<dbReference type="OrthoDB" id="5839847at2759"/>
<dbReference type="InterPro" id="IPR001211">
    <property type="entry name" value="PLA2"/>
</dbReference>
<dbReference type="Pfam" id="PF00068">
    <property type="entry name" value="Phospholip_A2_1"/>
    <property type="match status" value="1"/>
</dbReference>
<proteinExistence type="inferred from homology"/>
<comment type="similarity">
    <text evidence="7">Belongs to the phospholipase A2 family.</text>
</comment>
<organism evidence="11 12">
    <name type="scientific">Teladorsagia circumcincta</name>
    <name type="common">Brown stomach worm</name>
    <name type="synonym">Ostertagia circumcincta</name>
    <dbReference type="NCBI Taxonomy" id="45464"/>
    <lineage>
        <taxon>Eukaryota</taxon>
        <taxon>Metazoa</taxon>
        <taxon>Ecdysozoa</taxon>
        <taxon>Nematoda</taxon>
        <taxon>Chromadorea</taxon>
        <taxon>Rhabditida</taxon>
        <taxon>Rhabditina</taxon>
        <taxon>Rhabditomorpha</taxon>
        <taxon>Strongyloidea</taxon>
        <taxon>Trichostrongylidae</taxon>
        <taxon>Teladorsagia</taxon>
    </lineage>
</organism>
<feature type="active site" evidence="4">
    <location>
        <position position="100"/>
    </location>
</feature>
<feature type="binding site" evidence="5">
    <location>
        <position position="84"/>
    </location>
    <ligand>
        <name>Ca(2+)</name>
        <dbReference type="ChEBI" id="CHEBI:29108"/>
    </ligand>
</feature>
<dbReference type="InterPro" id="IPR033113">
    <property type="entry name" value="PLA2_histidine"/>
</dbReference>
<evidence type="ECO:0000256" key="9">
    <source>
        <dbReference type="SAM" id="MobiDB-lite"/>
    </source>
</evidence>
<dbReference type="GO" id="GO:0006644">
    <property type="term" value="P:phospholipid metabolic process"/>
    <property type="evidence" value="ECO:0007669"/>
    <property type="project" value="InterPro"/>
</dbReference>
<feature type="disulfide bond" evidence="6">
    <location>
        <begin position="103"/>
        <end position="148"/>
    </location>
</feature>
<accession>A0A2G9TSM9</accession>
<keyword evidence="8" id="KW-0443">Lipid metabolism</keyword>
<feature type="chain" id="PRO_5013426203" description="Phospholipase A2" evidence="8">
    <location>
        <begin position="22"/>
        <end position="182"/>
    </location>
</feature>
<comment type="subcellular location">
    <subcellularLocation>
        <location evidence="1 8">Secreted</location>
    </subcellularLocation>
</comment>
<evidence type="ECO:0000256" key="6">
    <source>
        <dbReference type="PIRSR" id="PIRSR601211-3"/>
    </source>
</evidence>
<keyword evidence="8" id="KW-0378">Hydrolase</keyword>
<dbReference type="InterPro" id="IPR016090">
    <property type="entry name" value="PLA2-like_dom"/>
</dbReference>
<feature type="active site" evidence="4">
    <location>
        <position position="149"/>
    </location>
</feature>
<feature type="disulfide bond" evidence="6">
    <location>
        <begin position="96"/>
        <end position="155"/>
    </location>
</feature>
<dbReference type="EMBL" id="KZ354396">
    <property type="protein sequence ID" value="PIO61013.1"/>
    <property type="molecule type" value="Genomic_DNA"/>
</dbReference>
<gene>
    <name evidence="11" type="ORF">TELCIR_17478</name>
</gene>
<dbReference type="PROSITE" id="PS00118">
    <property type="entry name" value="PA2_HIS"/>
    <property type="match status" value="1"/>
</dbReference>
<feature type="disulfide bond" evidence="6">
    <location>
        <begin position="135"/>
        <end position="146"/>
    </location>
</feature>
<reference evidence="11 12" key="1">
    <citation type="submission" date="2015-09" db="EMBL/GenBank/DDBJ databases">
        <title>Draft genome of the parasitic nematode Teladorsagia circumcincta isolate WARC Sus (inbred).</title>
        <authorList>
            <person name="Mitreva M."/>
        </authorList>
    </citation>
    <scope>NUCLEOTIDE SEQUENCE [LARGE SCALE GENOMIC DNA]</scope>
    <source>
        <strain evidence="11 12">S</strain>
    </source>
</reference>
<feature type="disulfide bond" evidence="6">
    <location>
        <begin position="81"/>
        <end position="97"/>
    </location>
</feature>
<feature type="domain" description="Phospholipase A2-like central" evidence="10">
    <location>
        <begin position="55"/>
        <end position="169"/>
    </location>
</feature>
<dbReference type="AlphaFoldDB" id="A0A2G9TSM9"/>
<evidence type="ECO:0000256" key="1">
    <source>
        <dbReference type="ARBA" id="ARBA00004613"/>
    </source>
</evidence>
<dbReference type="SMART" id="SM00085">
    <property type="entry name" value="PA2c"/>
    <property type="match status" value="1"/>
</dbReference>
<sequence length="182" mass="21215">MLVSLSHLNLLIYSFIFPGKSVIVRCIVPFYSWLRFHCSILCRYLFVQRSLSLGALWNLGQMGECELHYHPLCYNNYGCWCGVGGSHEPVDGIDRCCMLHDKCYDAAVDKKLCHDVAWEYIDNYRWKCTNSSATCLDTHPCERALCDCDMAVVKCWSQFPKPTHRQRCNRSRQPPKSEYFQH</sequence>
<evidence type="ECO:0000256" key="4">
    <source>
        <dbReference type="PIRSR" id="PIRSR601211-1"/>
    </source>
</evidence>
<protein>
    <recommendedName>
        <fullName evidence="8">Phospholipase A2</fullName>
        <ecNumber evidence="8">3.1.1.4</ecNumber>
    </recommendedName>
</protein>
<dbReference type="Gene3D" id="1.20.90.10">
    <property type="entry name" value="Phospholipase A2 domain"/>
    <property type="match status" value="1"/>
</dbReference>
<evidence type="ECO:0000256" key="3">
    <source>
        <dbReference type="ARBA" id="ARBA00023157"/>
    </source>
</evidence>
<dbReference type="SUPFAM" id="SSF48619">
    <property type="entry name" value="Phospholipase A2, PLA2"/>
    <property type="match status" value="1"/>
</dbReference>
<evidence type="ECO:0000256" key="8">
    <source>
        <dbReference type="RuleBase" id="RU361236"/>
    </source>
</evidence>
<feature type="region of interest" description="Disordered" evidence="9">
    <location>
        <begin position="163"/>
        <end position="182"/>
    </location>
</feature>
<dbReference type="CDD" id="cd00125">
    <property type="entry name" value="PLA2c"/>
    <property type="match status" value="1"/>
</dbReference>
<keyword evidence="2 8" id="KW-0964">Secreted</keyword>
<evidence type="ECO:0000256" key="2">
    <source>
        <dbReference type="ARBA" id="ARBA00022525"/>
    </source>
</evidence>
<name>A0A2G9TSM9_TELCI</name>
<dbReference type="GO" id="GO:0004623">
    <property type="term" value="F:phospholipase A2 activity"/>
    <property type="evidence" value="ECO:0007669"/>
    <property type="project" value="UniProtKB-EC"/>
</dbReference>
<feature type="signal peptide" evidence="8">
    <location>
        <begin position="1"/>
        <end position="21"/>
    </location>
</feature>
<dbReference type="InterPro" id="IPR036444">
    <property type="entry name" value="PLipase_A2_dom_sf"/>
</dbReference>
<keyword evidence="5" id="KW-0479">Metal-binding</keyword>
<evidence type="ECO:0000313" key="11">
    <source>
        <dbReference type="EMBL" id="PIO61013.1"/>
    </source>
</evidence>
<dbReference type="GO" id="GO:0050482">
    <property type="term" value="P:arachidonate secretion"/>
    <property type="evidence" value="ECO:0007669"/>
    <property type="project" value="InterPro"/>
</dbReference>
<feature type="disulfide bond" evidence="6">
    <location>
        <begin position="113"/>
        <end position="141"/>
    </location>
</feature>
<dbReference type="Proteomes" id="UP000230423">
    <property type="component" value="Unassembled WGS sequence"/>
</dbReference>
<dbReference type="PROSITE" id="PS00119">
    <property type="entry name" value="PA2_ASP"/>
    <property type="match status" value="1"/>
</dbReference>
<dbReference type="GO" id="GO:0016042">
    <property type="term" value="P:lipid catabolic process"/>
    <property type="evidence" value="ECO:0007669"/>
    <property type="project" value="InterPro"/>
</dbReference>
<evidence type="ECO:0000256" key="5">
    <source>
        <dbReference type="PIRSR" id="PIRSR601211-2"/>
    </source>
</evidence>
<dbReference type="GO" id="GO:0005576">
    <property type="term" value="C:extracellular region"/>
    <property type="evidence" value="ECO:0007669"/>
    <property type="project" value="UniProtKB-SubCell"/>
</dbReference>
<keyword evidence="3 6" id="KW-1015">Disulfide bond</keyword>
<comment type="catalytic activity">
    <reaction evidence="8">
        <text>a 1,2-diacyl-sn-glycero-3-phosphocholine + H2O = a 1-acyl-sn-glycero-3-phosphocholine + a fatty acid + H(+)</text>
        <dbReference type="Rhea" id="RHEA:15801"/>
        <dbReference type="ChEBI" id="CHEBI:15377"/>
        <dbReference type="ChEBI" id="CHEBI:15378"/>
        <dbReference type="ChEBI" id="CHEBI:28868"/>
        <dbReference type="ChEBI" id="CHEBI:57643"/>
        <dbReference type="ChEBI" id="CHEBI:58168"/>
        <dbReference type="EC" id="3.1.1.4"/>
    </reaction>
</comment>
<dbReference type="PRINTS" id="PR00389">
    <property type="entry name" value="PHPHLIPASEA2"/>
</dbReference>
<evidence type="ECO:0000256" key="7">
    <source>
        <dbReference type="RuleBase" id="RU003654"/>
    </source>
</evidence>
<dbReference type="PANTHER" id="PTHR11716:SF107">
    <property type="entry name" value="PHOSPHOLIPASE A2"/>
    <property type="match status" value="1"/>
</dbReference>